<keyword evidence="5" id="KW-1185">Reference proteome</keyword>
<feature type="compositionally biased region" description="Basic and acidic residues" evidence="2">
    <location>
        <begin position="272"/>
        <end position="290"/>
    </location>
</feature>
<evidence type="ECO:0000313" key="5">
    <source>
        <dbReference type="Proteomes" id="UP000800092"/>
    </source>
</evidence>
<feature type="region of interest" description="Disordered" evidence="2">
    <location>
        <begin position="269"/>
        <end position="290"/>
    </location>
</feature>
<dbReference type="Gene3D" id="3.30.2300.10">
    <property type="entry name" value="THUMP superfamily"/>
    <property type="match status" value="1"/>
</dbReference>
<evidence type="ECO:0000313" key="4">
    <source>
        <dbReference type="EMBL" id="KAF2234706.1"/>
    </source>
</evidence>
<dbReference type="Proteomes" id="UP000800092">
    <property type="component" value="Unassembled WGS sequence"/>
</dbReference>
<gene>
    <name evidence="4" type="ORF">EV356DRAFT_484649</name>
</gene>
<dbReference type="CDD" id="cd11717">
    <property type="entry name" value="THUMP_THUMPD1_like"/>
    <property type="match status" value="1"/>
</dbReference>
<dbReference type="OrthoDB" id="367221at2759"/>
<dbReference type="Pfam" id="PF02926">
    <property type="entry name" value="THUMP"/>
    <property type="match status" value="1"/>
</dbReference>
<evidence type="ECO:0000256" key="2">
    <source>
        <dbReference type="SAM" id="MobiDB-lite"/>
    </source>
</evidence>
<dbReference type="InterPro" id="IPR040183">
    <property type="entry name" value="THUMPD1-like"/>
</dbReference>
<dbReference type="PANTHER" id="PTHR13452:SF10">
    <property type="entry name" value="THUMP DOMAIN-CONTAINING PROTEIN 1"/>
    <property type="match status" value="1"/>
</dbReference>
<keyword evidence="1" id="KW-0694">RNA-binding</keyword>
<dbReference type="PANTHER" id="PTHR13452">
    <property type="entry name" value="THUMP DOMAIN CONTAINING PROTEIN 1-RELATED"/>
    <property type="match status" value="1"/>
</dbReference>
<feature type="region of interest" description="Disordered" evidence="2">
    <location>
        <begin position="1"/>
        <end position="49"/>
    </location>
</feature>
<dbReference type="GO" id="GO:0006400">
    <property type="term" value="P:tRNA modification"/>
    <property type="evidence" value="ECO:0007669"/>
    <property type="project" value="InterPro"/>
</dbReference>
<evidence type="ECO:0000256" key="1">
    <source>
        <dbReference type="PROSITE-ProRule" id="PRU00529"/>
    </source>
</evidence>
<organism evidence="4 5">
    <name type="scientific">Viridothelium virens</name>
    <name type="common">Speckled blister lichen</name>
    <name type="synonym">Trypethelium virens</name>
    <dbReference type="NCBI Taxonomy" id="1048519"/>
    <lineage>
        <taxon>Eukaryota</taxon>
        <taxon>Fungi</taxon>
        <taxon>Dikarya</taxon>
        <taxon>Ascomycota</taxon>
        <taxon>Pezizomycotina</taxon>
        <taxon>Dothideomycetes</taxon>
        <taxon>Dothideomycetes incertae sedis</taxon>
        <taxon>Trypetheliales</taxon>
        <taxon>Trypetheliaceae</taxon>
        <taxon>Viridothelium</taxon>
    </lineage>
</organism>
<dbReference type="FunFam" id="3.30.2300.10:FF:000001">
    <property type="entry name" value="THUMP domain-containing protein 1"/>
    <property type="match status" value="1"/>
</dbReference>
<proteinExistence type="predicted"/>
<dbReference type="AlphaFoldDB" id="A0A6A6H9D3"/>
<evidence type="ECO:0000259" key="3">
    <source>
        <dbReference type="PROSITE" id="PS51165"/>
    </source>
</evidence>
<dbReference type="EMBL" id="ML991796">
    <property type="protein sequence ID" value="KAF2234706.1"/>
    <property type="molecule type" value="Genomic_DNA"/>
</dbReference>
<name>A0A6A6H9D3_VIRVR</name>
<protein>
    <recommendedName>
        <fullName evidence="3">THUMP domain-containing protein</fullName>
    </recommendedName>
</protein>
<feature type="domain" description="THUMP" evidence="3">
    <location>
        <begin position="148"/>
        <end position="253"/>
    </location>
</feature>
<dbReference type="GO" id="GO:0003723">
    <property type="term" value="F:RNA binding"/>
    <property type="evidence" value="ECO:0007669"/>
    <property type="project" value="UniProtKB-UniRule"/>
</dbReference>
<dbReference type="PROSITE" id="PS51165">
    <property type="entry name" value="THUMP"/>
    <property type="match status" value="1"/>
</dbReference>
<dbReference type="SMART" id="SM00981">
    <property type="entry name" value="THUMP"/>
    <property type="match status" value="1"/>
</dbReference>
<dbReference type="SUPFAM" id="SSF143437">
    <property type="entry name" value="THUMP domain-like"/>
    <property type="match status" value="1"/>
</dbReference>
<dbReference type="InterPro" id="IPR004114">
    <property type="entry name" value="THUMP_dom"/>
</dbReference>
<sequence>MESSRKRKADGGEDQNSNNQGKYKKQWRTPRQIQTDDPPRAQSIEPGDSGIWITCTRGKEAKCIAEIRDLFDEYARKLYSHGDLDLSDPVARGVGIEDEISKELASIQKPSAAPLFHPVRVEMECVVFFKTRPPIEPVSLVHEICSDAAAASMLKRTRFVKRLSPVNLTGKATKMDLERLSKEVLAPHFHREGSTKKFAIRPTIRNSNQLSRDGVIEQVASAVGTGHSVDLKAYDALIIVEIYKNVCGMSVVGSDYDRLKRYNLAEIYDPTPKPKEQTDSSIDGEDKGRK</sequence>
<accession>A0A6A6H9D3</accession>
<reference evidence="4" key="1">
    <citation type="journal article" date="2020" name="Stud. Mycol.">
        <title>101 Dothideomycetes genomes: a test case for predicting lifestyles and emergence of pathogens.</title>
        <authorList>
            <person name="Haridas S."/>
            <person name="Albert R."/>
            <person name="Binder M."/>
            <person name="Bloem J."/>
            <person name="Labutti K."/>
            <person name="Salamov A."/>
            <person name="Andreopoulos B."/>
            <person name="Baker S."/>
            <person name="Barry K."/>
            <person name="Bills G."/>
            <person name="Bluhm B."/>
            <person name="Cannon C."/>
            <person name="Castanera R."/>
            <person name="Culley D."/>
            <person name="Daum C."/>
            <person name="Ezra D."/>
            <person name="Gonzalez J."/>
            <person name="Henrissat B."/>
            <person name="Kuo A."/>
            <person name="Liang C."/>
            <person name="Lipzen A."/>
            <person name="Lutzoni F."/>
            <person name="Magnuson J."/>
            <person name="Mondo S."/>
            <person name="Nolan M."/>
            <person name="Ohm R."/>
            <person name="Pangilinan J."/>
            <person name="Park H.-J."/>
            <person name="Ramirez L."/>
            <person name="Alfaro M."/>
            <person name="Sun H."/>
            <person name="Tritt A."/>
            <person name="Yoshinaga Y."/>
            <person name="Zwiers L.-H."/>
            <person name="Turgeon B."/>
            <person name="Goodwin S."/>
            <person name="Spatafora J."/>
            <person name="Crous P."/>
            <person name="Grigoriev I."/>
        </authorList>
    </citation>
    <scope>NUCLEOTIDE SEQUENCE</scope>
    <source>
        <strain evidence="4">Tuck. ex Michener</strain>
    </source>
</reference>